<feature type="domain" description="BZIP" evidence="6">
    <location>
        <begin position="183"/>
        <end position="235"/>
    </location>
</feature>
<gene>
    <name evidence="7" type="ORF">SAY86_020868</name>
</gene>
<feature type="coiled-coil region" evidence="4">
    <location>
        <begin position="197"/>
        <end position="243"/>
    </location>
</feature>
<dbReference type="SUPFAM" id="SSF57959">
    <property type="entry name" value="Leucine zipper domain"/>
    <property type="match status" value="1"/>
</dbReference>
<dbReference type="InterPro" id="IPR043452">
    <property type="entry name" value="BZIP46-like"/>
</dbReference>
<dbReference type="FunFam" id="1.20.5.170:FF:000036">
    <property type="entry name" value="ABSCISIC ACID-INSENSITIVE 5-like protein 2"/>
    <property type="match status" value="1"/>
</dbReference>
<dbReference type="PROSITE" id="PS00036">
    <property type="entry name" value="BZIP_BASIC"/>
    <property type="match status" value="1"/>
</dbReference>
<keyword evidence="2" id="KW-0238">DNA-binding</keyword>
<dbReference type="EMBL" id="JAXQNO010000003">
    <property type="protein sequence ID" value="KAK4800381.1"/>
    <property type="molecule type" value="Genomic_DNA"/>
</dbReference>
<dbReference type="AlphaFoldDB" id="A0AAN7M9F4"/>
<reference evidence="7 8" key="1">
    <citation type="journal article" date="2023" name="Hortic Res">
        <title>Pangenome of water caltrop reveals structural variations and asymmetric subgenome divergence after allopolyploidization.</title>
        <authorList>
            <person name="Zhang X."/>
            <person name="Chen Y."/>
            <person name="Wang L."/>
            <person name="Yuan Y."/>
            <person name="Fang M."/>
            <person name="Shi L."/>
            <person name="Lu R."/>
            <person name="Comes H.P."/>
            <person name="Ma Y."/>
            <person name="Chen Y."/>
            <person name="Huang G."/>
            <person name="Zhou Y."/>
            <person name="Zheng Z."/>
            <person name="Qiu Y."/>
        </authorList>
    </citation>
    <scope>NUCLEOTIDE SEQUENCE [LARGE SCALE GENOMIC DNA]</scope>
    <source>
        <strain evidence="7">F231</strain>
    </source>
</reference>
<protein>
    <recommendedName>
        <fullName evidence="6">BZIP domain-containing protein</fullName>
    </recommendedName>
</protein>
<dbReference type="PANTHER" id="PTHR22952">
    <property type="entry name" value="CAMP-RESPONSE ELEMENT BINDING PROTEIN-RELATED"/>
    <property type="match status" value="1"/>
</dbReference>
<keyword evidence="8" id="KW-1185">Reference proteome</keyword>
<evidence type="ECO:0000256" key="4">
    <source>
        <dbReference type="SAM" id="Coils"/>
    </source>
</evidence>
<dbReference type="Gene3D" id="1.20.5.170">
    <property type="match status" value="1"/>
</dbReference>
<name>A0AAN7M9F4_TRANT</name>
<keyword evidence="4" id="KW-0175">Coiled coil</keyword>
<dbReference type="SMART" id="SM00338">
    <property type="entry name" value="BRLZ"/>
    <property type="match status" value="1"/>
</dbReference>
<dbReference type="InterPro" id="IPR046347">
    <property type="entry name" value="bZIP_sf"/>
</dbReference>
<evidence type="ECO:0000256" key="1">
    <source>
        <dbReference type="ARBA" id="ARBA00004123"/>
    </source>
</evidence>
<dbReference type="Proteomes" id="UP001346149">
    <property type="component" value="Unassembled WGS sequence"/>
</dbReference>
<feature type="compositionally biased region" description="Low complexity" evidence="5">
    <location>
        <begin position="12"/>
        <end position="28"/>
    </location>
</feature>
<dbReference type="PANTHER" id="PTHR22952:SF184">
    <property type="entry name" value="G-BOX-BINDING FACTOR 4"/>
    <property type="match status" value="1"/>
</dbReference>
<organism evidence="7 8">
    <name type="scientific">Trapa natans</name>
    <name type="common">Water chestnut</name>
    <dbReference type="NCBI Taxonomy" id="22666"/>
    <lineage>
        <taxon>Eukaryota</taxon>
        <taxon>Viridiplantae</taxon>
        <taxon>Streptophyta</taxon>
        <taxon>Embryophyta</taxon>
        <taxon>Tracheophyta</taxon>
        <taxon>Spermatophyta</taxon>
        <taxon>Magnoliopsida</taxon>
        <taxon>eudicotyledons</taxon>
        <taxon>Gunneridae</taxon>
        <taxon>Pentapetalae</taxon>
        <taxon>rosids</taxon>
        <taxon>malvids</taxon>
        <taxon>Myrtales</taxon>
        <taxon>Lythraceae</taxon>
        <taxon>Trapa</taxon>
    </lineage>
</organism>
<dbReference type="GO" id="GO:0003700">
    <property type="term" value="F:DNA-binding transcription factor activity"/>
    <property type="evidence" value="ECO:0007669"/>
    <property type="project" value="InterPro"/>
</dbReference>
<evidence type="ECO:0000256" key="5">
    <source>
        <dbReference type="SAM" id="MobiDB-lite"/>
    </source>
</evidence>
<comment type="caution">
    <text evidence="7">The sequence shown here is derived from an EMBL/GenBank/DDBJ whole genome shotgun (WGS) entry which is preliminary data.</text>
</comment>
<evidence type="ECO:0000259" key="6">
    <source>
        <dbReference type="PROSITE" id="PS50217"/>
    </source>
</evidence>
<accession>A0AAN7M9F4</accession>
<proteinExistence type="predicted"/>
<sequence length="265" mass="29088">MVTPAVRNSDPSCSSGAASGLSSNGESSRMTLDGLMRTASNSVPPSEPGEQISAVVPVRTVNHVWNLREIISGGGRRVCKEEVSDEEMMTLEDFLLRAGASVEDGDDNEEEEVKDVKLLHPLPPSPPSHQLSRSMFAFEPKVEPSVVGFGEGAEVIGDGGGGGGGGLRGKGGPPLLEPLDRAAQQRQRRMIKNRESAARSRERKQAYQAELESLAAKLEEENERLLMEKAERTKERHKQLMERVVPFTRKPKSAHILRRVRSMQW</sequence>
<dbReference type="PROSITE" id="PS50217">
    <property type="entry name" value="BZIP"/>
    <property type="match status" value="1"/>
</dbReference>
<comment type="subcellular location">
    <subcellularLocation>
        <location evidence="1">Nucleus</location>
    </subcellularLocation>
</comment>
<dbReference type="Pfam" id="PF00170">
    <property type="entry name" value="bZIP_1"/>
    <property type="match status" value="1"/>
</dbReference>
<dbReference type="InterPro" id="IPR004827">
    <property type="entry name" value="bZIP"/>
</dbReference>
<evidence type="ECO:0000313" key="8">
    <source>
        <dbReference type="Proteomes" id="UP001346149"/>
    </source>
</evidence>
<evidence type="ECO:0000313" key="7">
    <source>
        <dbReference type="EMBL" id="KAK4800381.1"/>
    </source>
</evidence>
<evidence type="ECO:0000256" key="2">
    <source>
        <dbReference type="ARBA" id="ARBA00023125"/>
    </source>
</evidence>
<dbReference type="GO" id="GO:0045893">
    <property type="term" value="P:positive regulation of DNA-templated transcription"/>
    <property type="evidence" value="ECO:0007669"/>
    <property type="project" value="InterPro"/>
</dbReference>
<keyword evidence="3" id="KW-0539">Nucleus</keyword>
<dbReference type="GO" id="GO:0005634">
    <property type="term" value="C:nucleus"/>
    <property type="evidence" value="ECO:0007669"/>
    <property type="project" value="UniProtKB-SubCell"/>
</dbReference>
<feature type="region of interest" description="Disordered" evidence="5">
    <location>
        <begin position="1"/>
        <end position="50"/>
    </location>
</feature>
<dbReference type="GO" id="GO:0003677">
    <property type="term" value="F:DNA binding"/>
    <property type="evidence" value="ECO:0007669"/>
    <property type="project" value="UniProtKB-KW"/>
</dbReference>
<dbReference type="CDD" id="cd14707">
    <property type="entry name" value="bZIP_plant_BZIP46"/>
    <property type="match status" value="1"/>
</dbReference>
<evidence type="ECO:0000256" key="3">
    <source>
        <dbReference type="ARBA" id="ARBA00023242"/>
    </source>
</evidence>